<dbReference type="PANTHER" id="PTHR43384">
    <property type="entry name" value="SEPTUM SITE-DETERMINING PROTEIN MIND HOMOLOG, CHLOROPLASTIC-RELATED"/>
    <property type="match status" value="1"/>
</dbReference>
<dbReference type="BioCyc" id="HAUR316274:GHYA-1277-MONOMER"/>
<dbReference type="InterPro" id="IPR002586">
    <property type="entry name" value="CobQ/CobB/MinD/ParA_Nub-bd_dom"/>
</dbReference>
<sequence length="254" mass="27938">MPKIVSIHSFRPGTGKSQLTANIATILAAAGQRVAIIDSDVHSPSIQWLFGLPEGAITHSLNDFLWGKCGIESTAVNLNPTVRHPLKGQVYLVPFATRNSTIDYDISLLSDSFELLINTLRLDVLLIDTQPGVQFAALPSIAFSDIQVLVLQLREQDLQGTGVVIDISEQLGISEMVLIVNQIPEHYNLREVQQKIEQIYQRPVLAALPYDELLADYNQASLLLERTSSNIFVVEHPDHPISLLLTNVAATLTA</sequence>
<dbReference type="Gene3D" id="3.40.50.300">
    <property type="entry name" value="P-loop containing nucleotide triphosphate hydrolases"/>
    <property type="match status" value="1"/>
</dbReference>
<name>A9B1L8_HERA2</name>
<dbReference type="PANTHER" id="PTHR43384:SF10">
    <property type="entry name" value="ATPASE INVOLVED IN CHROMOSOME PARTITIONING, PARA_MIND FAMILY"/>
    <property type="match status" value="1"/>
</dbReference>
<dbReference type="EMBL" id="CP000875">
    <property type="protein sequence ID" value="ABX03903.1"/>
    <property type="molecule type" value="Genomic_DNA"/>
</dbReference>
<dbReference type="SUPFAM" id="SSF52540">
    <property type="entry name" value="P-loop containing nucleoside triphosphate hydrolases"/>
    <property type="match status" value="1"/>
</dbReference>
<dbReference type="HOGENOM" id="CLU_096711_0_0_0"/>
<accession>A9B1L8</accession>
<evidence type="ECO:0000259" key="1">
    <source>
        <dbReference type="Pfam" id="PF01656"/>
    </source>
</evidence>
<dbReference type="GO" id="GO:0009898">
    <property type="term" value="C:cytoplasmic side of plasma membrane"/>
    <property type="evidence" value="ECO:0007669"/>
    <property type="project" value="TreeGrafter"/>
</dbReference>
<dbReference type="InterPro" id="IPR050625">
    <property type="entry name" value="ParA/MinD_ATPase"/>
</dbReference>
<evidence type="ECO:0000313" key="3">
    <source>
        <dbReference type="Proteomes" id="UP000000787"/>
    </source>
</evidence>
<dbReference type="GO" id="GO:0051301">
    <property type="term" value="P:cell division"/>
    <property type="evidence" value="ECO:0007669"/>
    <property type="project" value="UniProtKB-KW"/>
</dbReference>
<feature type="domain" description="CobQ/CobB/MinD/ParA nucleotide binding" evidence="1">
    <location>
        <begin position="6"/>
        <end position="216"/>
    </location>
</feature>
<dbReference type="GO" id="GO:0016887">
    <property type="term" value="F:ATP hydrolysis activity"/>
    <property type="evidence" value="ECO:0007669"/>
    <property type="project" value="TreeGrafter"/>
</dbReference>
<dbReference type="InterPro" id="IPR027417">
    <property type="entry name" value="P-loop_NTPase"/>
</dbReference>
<protein>
    <submittedName>
        <fullName evidence="2">Cell division inhibitor minD</fullName>
    </submittedName>
</protein>
<dbReference type="AlphaFoldDB" id="A9B1L8"/>
<gene>
    <name evidence="2" type="ordered locus">Haur_1255</name>
</gene>
<dbReference type="Pfam" id="PF01656">
    <property type="entry name" value="CbiA"/>
    <property type="match status" value="1"/>
</dbReference>
<keyword evidence="3" id="KW-1185">Reference proteome</keyword>
<dbReference type="GO" id="GO:0005829">
    <property type="term" value="C:cytosol"/>
    <property type="evidence" value="ECO:0007669"/>
    <property type="project" value="TreeGrafter"/>
</dbReference>
<dbReference type="eggNOG" id="COG0455">
    <property type="taxonomic scope" value="Bacteria"/>
</dbReference>
<proteinExistence type="predicted"/>
<dbReference type="InParanoid" id="A9B1L8"/>
<dbReference type="GO" id="GO:0051782">
    <property type="term" value="P:negative regulation of cell division"/>
    <property type="evidence" value="ECO:0007669"/>
    <property type="project" value="TreeGrafter"/>
</dbReference>
<dbReference type="Proteomes" id="UP000000787">
    <property type="component" value="Chromosome"/>
</dbReference>
<organism evidence="2 3">
    <name type="scientific">Herpetosiphon aurantiacus (strain ATCC 23779 / DSM 785 / 114-95)</name>
    <dbReference type="NCBI Taxonomy" id="316274"/>
    <lineage>
        <taxon>Bacteria</taxon>
        <taxon>Bacillati</taxon>
        <taxon>Chloroflexota</taxon>
        <taxon>Chloroflexia</taxon>
        <taxon>Herpetosiphonales</taxon>
        <taxon>Herpetosiphonaceae</taxon>
        <taxon>Herpetosiphon</taxon>
    </lineage>
</organism>
<evidence type="ECO:0000313" key="2">
    <source>
        <dbReference type="EMBL" id="ABX03903.1"/>
    </source>
</evidence>
<dbReference type="KEGG" id="hau:Haur_1255"/>
<reference evidence="2 3" key="1">
    <citation type="journal article" date="2011" name="Stand. Genomic Sci.">
        <title>Complete genome sequence of the filamentous gliding predatory bacterium Herpetosiphon aurantiacus type strain (114-95(T)).</title>
        <authorList>
            <person name="Kiss H."/>
            <person name="Nett M."/>
            <person name="Domin N."/>
            <person name="Martin K."/>
            <person name="Maresca J.A."/>
            <person name="Copeland A."/>
            <person name="Lapidus A."/>
            <person name="Lucas S."/>
            <person name="Berry K.W."/>
            <person name="Glavina Del Rio T."/>
            <person name="Dalin E."/>
            <person name="Tice H."/>
            <person name="Pitluck S."/>
            <person name="Richardson P."/>
            <person name="Bruce D."/>
            <person name="Goodwin L."/>
            <person name="Han C."/>
            <person name="Detter J.C."/>
            <person name="Schmutz J."/>
            <person name="Brettin T."/>
            <person name="Land M."/>
            <person name="Hauser L."/>
            <person name="Kyrpides N.C."/>
            <person name="Ivanova N."/>
            <person name="Goker M."/>
            <person name="Woyke T."/>
            <person name="Klenk H.P."/>
            <person name="Bryant D.A."/>
        </authorList>
    </citation>
    <scope>NUCLEOTIDE SEQUENCE [LARGE SCALE GENOMIC DNA]</scope>
    <source>
        <strain evidence="3">ATCC 23779 / DSM 785 / 114-95</strain>
    </source>
</reference>
<dbReference type="STRING" id="316274.Haur_1255"/>
<dbReference type="GO" id="GO:0005524">
    <property type="term" value="F:ATP binding"/>
    <property type="evidence" value="ECO:0007669"/>
    <property type="project" value="TreeGrafter"/>
</dbReference>